<comment type="caution">
    <text evidence="2">The sequence shown here is derived from an EMBL/GenBank/DDBJ whole genome shotgun (WGS) entry which is preliminary data.</text>
</comment>
<keyword evidence="1" id="KW-0812">Transmembrane</keyword>
<sequence>VLSNKISCYKRDLLCILYICQTCCSLLFIIVIVSKSFFYFNTLTKYDFLLHLKSFLISIHGKILPSF</sequence>
<dbReference type="Proteomes" id="UP000015453">
    <property type="component" value="Unassembled WGS sequence"/>
</dbReference>
<reference evidence="2 3" key="1">
    <citation type="journal article" date="2013" name="BMC Genomics">
        <title>The miniature genome of a carnivorous plant Genlisea aurea contains a low number of genes and short non-coding sequences.</title>
        <authorList>
            <person name="Leushkin E.V."/>
            <person name="Sutormin R.A."/>
            <person name="Nabieva E.R."/>
            <person name="Penin A.A."/>
            <person name="Kondrashov A.S."/>
            <person name="Logacheva M.D."/>
        </authorList>
    </citation>
    <scope>NUCLEOTIDE SEQUENCE [LARGE SCALE GENOMIC DNA]</scope>
</reference>
<gene>
    <name evidence="2" type="ORF">M569_17718</name>
</gene>
<name>S8BR43_9LAMI</name>
<dbReference type="AlphaFoldDB" id="S8BR43"/>
<feature type="transmembrane region" description="Helical" evidence="1">
    <location>
        <begin position="12"/>
        <end position="33"/>
    </location>
</feature>
<evidence type="ECO:0000313" key="2">
    <source>
        <dbReference type="EMBL" id="EPS57105.1"/>
    </source>
</evidence>
<proteinExistence type="predicted"/>
<accession>S8BR43</accession>
<evidence type="ECO:0000256" key="1">
    <source>
        <dbReference type="SAM" id="Phobius"/>
    </source>
</evidence>
<keyword evidence="1" id="KW-1133">Transmembrane helix</keyword>
<feature type="non-terminal residue" evidence="2">
    <location>
        <position position="67"/>
    </location>
</feature>
<dbReference type="EMBL" id="AUSU01010667">
    <property type="protein sequence ID" value="EPS57105.1"/>
    <property type="molecule type" value="Genomic_DNA"/>
</dbReference>
<keyword evidence="1" id="KW-0472">Membrane</keyword>
<keyword evidence="3" id="KW-1185">Reference proteome</keyword>
<feature type="non-terminal residue" evidence="2">
    <location>
        <position position="1"/>
    </location>
</feature>
<organism evidence="2 3">
    <name type="scientific">Genlisea aurea</name>
    <dbReference type="NCBI Taxonomy" id="192259"/>
    <lineage>
        <taxon>Eukaryota</taxon>
        <taxon>Viridiplantae</taxon>
        <taxon>Streptophyta</taxon>
        <taxon>Embryophyta</taxon>
        <taxon>Tracheophyta</taxon>
        <taxon>Spermatophyta</taxon>
        <taxon>Magnoliopsida</taxon>
        <taxon>eudicotyledons</taxon>
        <taxon>Gunneridae</taxon>
        <taxon>Pentapetalae</taxon>
        <taxon>asterids</taxon>
        <taxon>lamiids</taxon>
        <taxon>Lamiales</taxon>
        <taxon>Lentibulariaceae</taxon>
        <taxon>Genlisea</taxon>
    </lineage>
</organism>
<evidence type="ECO:0000313" key="3">
    <source>
        <dbReference type="Proteomes" id="UP000015453"/>
    </source>
</evidence>
<protein>
    <submittedName>
        <fullName evidence="2">Uncharacterized protein</fullName>
    </submittedName>
</protein>